<sequence>MLLRTLLAADTVSPPLLCAKITTSLDSNKALIRSTVSCFAILFTTSLQTH</sequence>
<accession>F7XVW0</accession>
<dbReference type="STRING" id="696127.midi_00502"/>
<dbReference type="HOGENOM" id="CLU_3119893_0_0_5"/>
<dbReference type="EMBL" id="CP002130">
    <property type="protein sequence ID" value="AEI88809.1"/>
    <property type="molecule type" value="Genomic_DNA"/>
</dbReference>
<dbReference type="KEGG" id="mmn:midi_00502"/>
<dbReference type="AlphaFoldDB" id="F7XVW0"/>
<organism evidence="1 2">
    <name type="scientific">Midichloria mitochondrii (strain IricVA)</name>
    <dbReference type="NCBI Taxonomy" id="696127"/>
    <lineage>
        <taxon>Bacteria</taxon>
        <taxon>Pseudomonadati</taxon>
        <taxon>Pseudomonadota</taxon>
        <taxon>Alphaproteobacteria</taxon>
        <taxon>Rickettsiales</taxon>
        <taxon>Candidatus Midichloriaceae</taxon>
        <taxon>Candidatus Midichloria</taxon>
    </lineage>
</organism>
<evidence type="ECO:0000313" key="2">
    <source>
        <dbReference type="Proteomes" id="UP000006639"/>
    </source>
</evidence>
<proteinExistence type="predicted"/>
<evidence type="ECO:0000313" key="1">
    <source>
        <dbReference type="EMBL" id="AEI88809.1"/>
    </source>
</evidence>
<reference evidence="1 2" key="1">
    <citation type="journal article" date="2011" name="Mol. Biol. Evol.">
        <title>Phylogenomic evidence for the presence of a flagellum and cbb3 oxidase in the free-living mitochondrial ancestor.</title>
        <authorList>
            <person name="Sassera D."/>
            <person name="Lo N."/>
            <person name="Epis S."/>
            <person name="D'Auria G."/>
            <person name="Montagna M."/>
            <person name="Comandatore F."/>
            <person name="Horner D."/>
            <person name="Pereto J."/>
            <person name="Luciano A.M."/>
            <person name="Franciosi F."/>
            <person name="Ferri E."/>
            <person name="Crotti E."/>
            <person name="Bazzocchi C."/>
            <person name="Daffonchio D."/>
            <person name="Sacchi L."/>
            <person name="Moya A."/>
            <person name="Latorre A."/>
            <person name="Bandi C."/>
        </authorList>
    </citation>
    <scope>NUCLEOTIDE SEQUENCE [LARGE SCALE GENOMIC DNA]</scope>
    <source>
        <strain evidence="1 2">IricVA</strain>
    </source>
</reference>
<dbReference type="Proteomes" id="UP000006639">
    <property type="component" value="Chromosome"/>
</dbReference>
<protein>
    <submittedName>
        <fullName evidence="1">Uncharacterized protein</fullName>
    </submittedName>
</protein>
<gene>
    <name evidence="1" type="ordered locus">midi_00502</name>
</gene>
<keyword evidence="2" id="KW-1185">Reference proteome</keyword>
<name>F7XVW0_MIDMI</name>